<accession>A0ABT3G1Q3</accession>
<reference evidence="1" key="1">
    <citation type="submission" date="2022-10" db="EMBL/GenBank/DDBJ databases">
        <title>Luteolibacter sp. GHJ8, whole genome shotgun sequencing project.</title>
        <authorList>
            <person name="Zhao G."/>
            <person name="Shen L."/>
        </authorList>
    </citation>
    <scope>NUCLEOTIDE SEQUENCE</scope>
    <source>
        <strain evidence="1">GHJ8</strain>
    </source>
</reference>
<name>A0ABT3G1Q3_9BACT</name>
<sequence>MSLSLPKALTRLALLTVAIGQLQGETRDWKSADGSQSFAGEYVSHSSTKVTIRRTDGKIFTLDMARLNDADKIWLTGKPTTEEADSEEAAPAEADPKAVFDTLCLGDKRDVVVKKLKASKLVHTEVDEVMMGRVGLNGIYRTRQQIGGLNCELYFDWTGADTLKEVSLQTQTVPKNVYVNRLKATWEELAELLTTLHGKPVQAGAFPGPESLQKDVLVPSHLWKLANGGSALLGTSLEGDKVMIVVRFTTQKIRPVAMP</sequence>
<organism evidence="1 2">
    <name type="scientific">Luteolibacter rhizosphaerae</name>
    <dbReference type="NCBI Taxonomy" id="2989719"/>
    <lineage>
        <taxon>Bacteria</taxon>
        <taxon>Pseudomonadati</taxon>
        <taxon>Verrucomicrobiota</taxon>
        <taxon>Verrucomicrobiia</taxon>
        <taxon>Verrucomicrobiales</taxon>
        <taxon>Verrucomicrobiaceae</taxon>
        <taxon>Luteolibacter</taxon>
    </lineage>
</organism>
<keyword evidence="2" id="KW-1185">Reference proteome</keyword>
<dbReference type="EMBL" id="JAPDDR010000004">
    <property type="protein sequence ID" value="MCW1913759.1"/>
    <property type="molecule type" value="Genomic_DNA"/>
</dbReference>
<gene>
    <name evidence="1" type="ORF">OJ996_09245</name>
</gene>
<evidence type="ECO:0000313" key="1">
    <source>
        <dbReference type="EMBL" id="MCW1913759.1"/>
    </source>
</evidence>
<comment type="caution">
    <text evidence="1">The sequence shown here is derived from an EMBL/GenBank/DDBJ whole genome shotgun (WGS) entry which is preliminary data.</text>
</comment>
<evidence type="ECO:0000313" key="2">
    <source>
        <dbReference type="Proteomes" id="UP001165653"/>
    </source>
</evidence>
<proteinExistence type="predicted"/>
<protein>
    <recommendedName>
        <fullName evidence="3">SLA1 homology domain-containing protein</fullName>
    </recommendedName>
</protein>
<dbReference type="Proteomes" id="UP001165653">
    <property type="component" value="Unassembled WGS sequence"/>
</dbReference>
<evidence type="ECO:0008006" key="3">
    <source>
        <dbReference type="Google" id="ProtNLM"/>
    </source>
</evidence>
<dbReference type="RefSeq" id="WP_264513260.1">
    <property type="nucleotide sequence ID" value="NZ_JAPDDR010000004.1"/>
</dbReference>
<dbReference type="Gene3D" id="2.30.30.700">
    <property type="entry name" value="SLA1 homology domain 1"/>
    <property type="match status" value="1"/>
</dbReference>